<evidence type="ECO:0000313" key="1">
    <source>
        <dbReference type="EMBL" id="CEK65682.1"/>
    </source>
</evidence>
<dbReference type="AlphaFoldDB" id="A0A0B6ZB70"/>
<accession>A0A0B6ZB70</accession>
<name>A0A0B6ZB70_9EUPU</name>
<dbReference type="EMBL" id="HACG01018817">
    <property type="protein sequence ID" value="CEK65682.1"/>
    <property type="molecule type" value="Transcribed_RNA"/>
</dbReference>
<gene>
    <name evidence="1" type="primary">ORF55902</name>
</gene>
<organism evidence="1">
    <name type="scientific">Arion vulgaris</name>
    <dbReference type="NCBI Taxonomy" id="1028688"/>
    <lineage>
        <taxon>Eukaryota</taxon>
        <taxon>Metazoa</taxon>
        <taxon>Spiralia</taxon>
        <taxon>Lophotrochozoa</taxon>
        <taxon>Mollusca</taxon>
        <taxon>Gastropoda</taxon>
        <taxon>Heterobranchia</taxon>
        <taxon>Euthyneura</taxon>
        <taxon>Panpulmonata</taxon>
        <taxon>Eupulmonata</taxon>
        <taxon>Stylommatophora</taxon>
        <taxon>Helicina</taxon>
        <taxon>Arionoidea</taxon>
        <taxon>Arionidae</taxon>
        <taxon>Arion</taxon>
    </lineage>
</organism>
<feature type="non-terminal residue" evidence="1">
    <location>
        <position position="1"/>
    </location>
</feature>
<protein>
    <submittedName>
        <fullName evidence="1">Uncharacterized protein</fullName>
    </submittedName>
</protein>
<sequence>RKKWDPCRCCNIFSNKWFEPASFTSVSHREQYSDAMATNPEEDHVNNGMAKYPRQ</sequence>
<proteinExistence type="predicted"/>
<reference evidence="1" key="1">
    <citation type="submission" date="2014-12" db="EMBL/GenBank/DDBJ databases">
        <title>Insight into the proteome of Arion vulgaris.</title>
        <authorList>
            <person name="Aradska J."/>
            <person name="Bulat T."/>
            <person name="Smidak R."/>
            <person name="Sarate P."/>
            <person name="Gangsoo J."/>
            <person name="Sialana F."/>
            <person name="Bilban M."/>
            <person name="Lubec G."/>
        </authorList>
    </citation>
    <scope>NUCLEOTIDE SEQUENCE</scope>
    <source>
        <tissue evidence="1">Skin</tissue>
    </source>
</reference>